<organism evidence="4 5">
    <name type="scientific">Aspergillus nomiae NRRL (strain ATCC 15546 / NRRL 13137 / CBS 260.88 / M93)</name>
    <dbReference type="NCBI Taxonomy" id="1509407"/>
    <lineage>
        <taxon>Eukaryota</taxon>
        <taxon>Fungi</taxon>
        <taxon>Dikarya</taxon>
        <taxon>Ascomycota</taxon>
        <taxon>Pezizomycotina</taxon>
        <taxon>Eurotiomycetes</taxon>
        <taxon>Eurotiomycetidae</taxon>
        <taxon>Eurotiales</taxon>
        <taxon>Aspergillaceae</taxon>
        <taxon>Aspergillus</taxon>
        <taxon>Aspergillus subgen. Circumdati</taxon>
    </lineage>
</organism>
<protein>
    <recommendedName>
        <fullName evidence="3">VOC domain-containing protein</fullName>
    </recommendedName>
</protein>
<comment type="caution">
    <text evidence="4">The sequence shown here is derived from an EMBL/GenBank/DDBJ whole genome shotgun (WGS) entry which is preliminary data.</text>
</comment>
<dbReference type="Proteomes" id="UP000037505">
    <property type="component" value="Unassembled WGS sequence"/>
</dbReference>
<dbReference type="InterPro" id="IPR036663">
    <property type="entry name" value="Fumarylacetoacetase_C_sf"/>
</dbReference>
<dbReference type="AlphaFoldDB" id="A0A0L1J782"/>
<dbReference type="FunFam" id="3.10.180.10:FF:000034">
    <property type="entry name" value="Glyoxalase/Bleomycin resistance protein/Dihydroxybiphenyl dioxygenase"/>
    <property type="match status" value="1"/>
</dbReference>
<keyword evidence="2" id="KW-0479">Metal-binding</keyword>
<dbReference type="EMBL" id="JNOM01000086">
    <property type="protein sequence ID" value="KNG87273.1"/>
    <property type="molecule type" value="Genomic_DNA"/>
</dbReference>
<gene>
    <name evidence="4" type="ORF">ANOM_004957</name>
</gene>
<dbReference type="STRING" id="1509407.A0A0L1J782"/>
<dbReference type="GeneID" id="26806761"/>
<dbReference type="PROSITE" id="PS51819">
    <property type="entry name" value="VOC"/>
    <property type="match status" value="2"/>
</dbReference>
<dbReference type="GO" id="GO:0046872">
    <property type="term" value="F:metal ion binding"/>
    <property type="evidence" value="ECO:0007669"/>
    <property type="project" value="UniProtKB-KW"/>
</dbReference>
<reference evidence="4 5" key="1">
    <citation type="submission" date="2014-06" db="EMBL/GenBank/DDBJ databases">
        <title>The Genome of the Aflatoxigenic Filamentous Fungus Aspergillus nomius.</title>
        <authorList>
            <person name="Moore M.G."/>
            <person name="Shannon B.M."/>
            <person name="Brian M.M."/>
        </authorList>
    </citation>
    <scope>NUCLEOTIDE SEQUENCE [LARGE SCALE GENOMIC DNA]</scope>
    <source>
        <strain evidence="4 5">NRRL 13137</strain>
    </source>
</reference>
<dbReference type="InterPro" id="IPR011234">
    <property type="entry name" value="Fumarylacetoacetase-like_C"/>
</dbReference>
<dbReference type="InterPro" id="IPR029068">
    <property type="entry name" value="Glyas_Bleomycin-R_OHBP_Dase"/>
</dbReference>
<dbReference type="InterPro" id="IPR037523">
    <property type="entry name" value="VOC_core"/>
</dbReference>
<dbReference type="FunFam" id="3.10.180.10:FF:000039">
    <property type="entry name" value="Trihydroxytoluene oxygenase (AFU_orthologue AFUA_8G02470)"/>
    <property type="match status" value="1"/>
</dbReference>
<dbReference type="SUPFAM" id="SSF54593">
    <property type="entry name" value="Glyoxalase/Bleomycin resistance protein/Dihydroxybiphenyl dioxygenase"/>
    <property type="match status" value="1"/>
</dbReference>
<dbReference type="Pfam" id="PF01557">
    <property type="entry name" value="FAA_hydrolase"/>
    <property type="match status" value="1"/>
</dbReference>
<evidence type="ECO:0000256" key="2">
    <source>
        <dbReference type="ARBA" id="ARBA00022723"/>
    </source>
</evidence>
<dbReference type="OrthoDB" id="411064at2759"/>
<dbReference type="InterPro" id="IPR004360">
    <property type="entry name" value="Glyas_Fos-R_dOase_dom"/>
</dbReference>
<dbReference type="RefSeq" id="XP_015408196.1">
    <property type="nucleotide sequence ID" value="XM_015550214.1"/>
</dbReference>
<feature type="domain" description="VOC" evidence="3">
    <location>
        <begin position="44"/>
        <end position="151"/>
    </location>
</feature>
<keyword evidence="5" id="KW-1185">Reference proteome</keyword>
<accession>A0A0L1J782</accession>
<dbReference type="Pfam" id="PF00903">
    <property type="entry name" value="Glyoxalase"/>
    <property type="match status" value="1"/>
</dbReference>
<comment type="similarity">
    <text evidence="1">Belongs to the FAH family.</text>
</comment>
<evidence type="ECO:0000313" key="5">
    <source>
        <dbReference type="Proteomes" id="UP000037505"/>
    </source>
</evidence>
<dbReference type="Gene3D" id="3.10.180.10">
    <property type="entry name" value="2,3-Dihydroxybiphenyl 1,2-Dioxygenase, domain 1"/>
    <property type="match status" value="2"/>
</dbReference>
<evidence type="ECO:0000256" key="1">
    <source>
        <dbReference type="ARBA" id="ARBA00010211"/>
    </source>
</evidence>
<dbReference type="FunFam" id="3.90.850.10:FF:000002">
    <property type="entry name" value="2-hydroxyhepta-2,4-diene-1,7-dioate isomerase"/>
    <property type="match status" value="1"/>
</dbReference>
<proteinExistence type="inferred from homology"/>
<feature type="domain" description="VOC" evidence="3">
    <location>
        <begin position="191"/>
        <end position="318"/>
    </location>
</feature>
<dbReference type="SUPFAM" id="SSF56529">
    <property type="entry name" value="FAH"/>
    <property type="match status" value="1"/>
</dbReference>
<dbReference type="CDD" id="cd07267">
    <property type="entry name" value="THT_Oxygenase_N"/>
    <property type="match status" value="1"/>
</dbReference>
<name>A0A0L1J782_ASPN3</name>
<dbReference type="PANTHER" id="PTHR11820">
    <property type="entry name" value="ACYLPYRUVASE"/>
    <property type="match status" value="1"/>
</dbReference>
<dbReference type="GO" id="GO:0006107">
    <property type="term" value="P:oxaloacetate metabolic process"/>
    <property type="evidence" value="ECO:0007669"/>
    <property type="project" value="UniProtKB-ARBA"/>
</dbReference>
<sequence>MATAPTPNHGASIPDTVALADTESQSAWLAKQQINPTDRVHLQRLGHMRYQHPSLDEIERFMLDFGMQIAKKTEEEIWFKGYGPDPYVYYARKGPKKFLGGAFVAQSQEEFDKASKLPTAGPVQDLGDAPGGGSIVTITDPEGFPFNVVYGQTTPAAETKYPEHIILNYTDEKSRQRKFNRFETGPAAVHKLGHFGLCTQQFDTLLSFYTSTFNIVPTDLLYVEKDNKRQIVTMFAHIDLGEAMSDHHSFFLSANPQAAHVHHCSFEVHDYDTQHLGHQWLAQKGYKSVWGIGRHVLGSQIFDYWWDTTGNMVEHYADGDLVNKHTPVGYVQAGSESLAVWGPDVPAAFLALEDRNNEPIMSVFKRLVRFNYRTRVHYGDLMNVVGNKYTVRRLEGNLSTSFKKTEDILTVGSLECPIESTPIVQCIGVNYRQHATEANLPIPKYPVVFTKPADSLAGPFETIEIHPDARDQLDFEGELAVVIGKDAKNVEESEALDYVLGYTAGNDLSARNFQLPEASGGQFCFAKSMDKFAPIGHTIVAAHEIVDPQALKLITRVNGVVKQETSTGDMIWTVRQIISHLSRGTTLRRGTIIMTGTPSGVGFFRKEFLQHSDVVEVEIEGFAATKNRIAHY</sequence>
<dbReference type="GO" id="GO:0050163">
    <property type="term" value="F:oxaloacetate tautomerase activity"/>
    <property type="evidence" value="ECO:0007669"/>
    <property type="project" value="UniProtKB-ARBA"/>
</dbReference>
<evidence type="ECO:0000259" key="3">
    <source>
        <dbReference type="PROSITE" id="PS51819"/>
    </source>
</evidence>
<evidence type="ECO:0000313" key="4">
    <source>
        <dbReference type="EMBL" id="KNG87273.1"/>
    </source>
</evidence>
<dbReference type="Gene3D" id="3.90.850.10">
    <property type="entry name" value="Fumarylacetoacetase-like, C-terminal domain"/>
    <property type="match status" value="1"/>
</dbReference>